<protein>
    <submittedName>
        <fullName evidence="5">Prepilin peptidase-dependent pilin</fullName>
    </submittedName>
</protein>
<name>A0A1J0E9T2_PRORE</name>
<dbReference type="Pfam" id="PF07963">
    <property type="entry name" value="N_methyl"/>
    <property type="match status" value="1"/>
</dbReference>
<dbReference type="Gene3D" id="3.30.700.10">
    <property type="entry name" value="Glycoprotein, Type 4 Pilin"/>
    <property type="match status" value="1"/>
</dbReference>
<dbReference type="Proteomes" id="UP000824410">
    <property type="component" value="Unassembled WGS sequence"/>
</dbReference>
<dbReference type="PROSITE" id="PS00409">
    <property type="entry name" value="PROKAR_NTER_METHYL"/>
    <property type="match status" value="1"/>
</dbReference>
<keyword evidence="4" id="KW-1133">Transmembrane helix</keyword>
<reference evidence="5" key="1">
    <citation type="submission" date="2019-02" db="EMBL/GenBank/DDBJ databases">
        <title>Genomic characterization of isolates from hospital effluents in KZN, South Africa.</title>
        <authorList>
            <person name="Ntshobeni N."/>
            <person name="Allam M."/>
            <person name="Ismail A."/>
            <person name="Amoako D."/>
            <person name="Essack S."/>
            <person name="Chenia H."/>
        </authorList>
    </citation>
    <scope>NUCLEOTIDE SEQUENCE</scope>
    <source>
        <strain evidence="5">AFE97_S1</strain>
    </source>
</reference>
<feature type="transmembrane region" description="Helical" evidence="4">
    <location>
        <begin position="6"/>
        <end position="29"/>
    </location>
</feature>
<dbReference type="OrthoDB" id="5918848at2"/>
<dbReference type="NCBIfam" id="NF007862">
    <property type="entry name" value="PRK10574.1"/>
    <property type="match status" value="1"/>
</dbReference>
<accession>A0A1J0E9T2</accession>
<dbReference type="InterPro" id="IPR012902">
    <property type="entry name" value="N_methyl_site"/>
</dbReference>
<comment type="caution">
    <text evidence="5">The sequence shown here is derived from an EMBL/GenBank/DDBJ whole genome shotgun (WGS) entry which is preliminary data.</text>
</comment>
<dbReference type="InterPro" id="IPR045584">
    <property type="entry name" value="Pilin-like"/>
</dbReference>
<dbReference type="NCBIfam" id="TIGR02532">
    <property type="entry name" value="IV_pilin_GFxxxE"/>
    <property type="match status" value="1"/>
</dbReference>
<comment type="similarity">
    <text evidence="2">Belongs to the N-Me-Phe pilin family.</text>
</comment>
<dbReference type="RefSeq" id="WP_042845088.1">
    <property type="nucleotide sequence ID" value="NZ_ABEXNG020000166.1"/>
</dbReference>
<evidence type="ECO:0000256" key="2">
    <source>
        <dbReference type="ARBA" id="ARBA00005233"/>
    </source>
</evidence>
<evidence type="ECO:0000313" key="5">
    <source>
        <dbReference type="EMBL" id="MBX6981711.1"/>
    </source>
</evidence>
<dbReference type="AlphaFoldDB" id="A0A1J0E9T2"/>
<organism evidence="5 6">
    <name type="scientific">Providencia rettgeri</name>
    <dbReference type="NCBI Taxonomy" id="587"/>
    <lineage>
        <taxon>Bacteria</taxon>
        <taxon>Pseudomonadati</taxon>
        <taxon>Pseudomonadota</taxon>
        <taxon>Gammaproteobacteria</taxon>
        <taxon>Enterobacterales</taxon>
        <taxon>Morganellaceae</taxon>
        <taxon>Providencia</taxon>
    </lineage>
</organism>
<evidence type="ECO:0000256" key="3">
    <source>
        <dbReference type="ARBA" id="ARBA00022481"/>
    </source>
</evidence>
<dbReference type="KEGG" id="prg:RB151_030290"/>
<dbReference type="GO" id="GO:0044096">
    <property type="term" value="C:type IV pilus"/>
    <property type="evidence" value="ECO:0007669"/>
    <property type="project" value="TreeGrafter"/>
</dbReference>
<dbReference type="EMBL" id="SHDO01000020">
    <property type="protein sequence ID" value="MBX6981711.1"/>
    <property type="molecule type" value="Genomic_DNA"/>
</dbReference>
<evidence type="ECO:0000256" key="4">
    <source>
        <dbReference type="SAM" id="Phobius"/>
    </source>
</evidence>
<keyword evidence="4" id="KW-0812">Transmembrane</keyword>
<proteinExistence type="inferred from homology"/>
<dbReference type="PANTHER" id="PTHR30093:SF34">
    <property type="entry name" value="PREPILIN PEPTIDASE-DEPENDENT PROTEIN D"/>
    <property type="match status" value="1"/>
</dbReference>
<keyword evidence="4" id="KW-0472">Membrane</keyword>
<keyword evidence="3" id="KW-0488">Methylation</keyword>
<dbReference type="GO" id="GO:0043107">
    <property type="term" value="P:type IV pilus-dependent motility"/>
    <property type="evidence" value="ECO:0007669"/>
    <property type="project" value="TreeGrafter"/>
</dbReference>
<dbReference type="SUPFAM" id="SSF54523">
    <property type="entry name" value="Pili subunits"/>
    <property type="match status" value="1"/>
</dbReference>
<sequence length="141" mass="15332">MNQQGFSLIEIMVVIAIISILSAIAIPGYQGYMQKAAMTDVLQMVLPYKSSIELCSFEQGSLSQCNNGNNNIPTNITGKYISKIEVKSGVIKLTGDKSLSALNITLTPSIPANSMPFKWSVLCESKTDANLKSLCEKTFVF</sequence>
<evidence type="ECO:0000256" key="1">
    <source>
        <dbReference type="ARBA" id="ARBA00004167"/>
    </source>
</evidence>
<comment type="subcellular location">
    <subcellularLocation>
        <location evidence="1">Membrane</location>
        <topology evidence="1">Single-pass membrane protein</topology>
    </subcellularLocation>
</comment>
<evidence type="ECO:0000313" key="6">
    <source>
        <dbReference type="Proteomes" id="UP000824410"/>
    </source>
</evidence>
<dbReference type="GO" id="GO:0016020">
    <property type="term" value="C:membrane"/>
    <property type="evidence" value="ECO:0007669"/>
    <property type="project" value="UniProtKB-SubCell"/>
</dbReference>
<gene>
    <name evidence="5" type="ORF">EX242_15840</name>
</gene>
<dbReference type="PANTHER" id="PTHR30093">
    <property type="entry name" value="GENERAL SECRETION PATHWAY PROTEIN G"/>
    <property type="match status" value="1"/>
</dbReference>